<keyword evidence="2" id="KW-0560">Oxidoreductase</keyword>
<evidence type="ECO:0000256" key="1">
    <source>
        <dbReference type="ARBA" id="ARBA00006484"/>
    </source>
</evidence>
<feature type="region of interest" description="Disordered" evidence="3">
    <location>
        <begin position="446"/>
        <end position="595"/>
    </location>
</feature>
<feature type="compositionally biased region" description="Low complexity" evidence="3">
    <location>
        <begin position="569"/>
        <end position="578"/>
    </location>
</feature>
<reference evidence="5" key="1">
    <citation type="journal article" date="2016" name="Nat. Commun.">
        <title>The Gonium pectorale genome demonstrates co-option of cell cycle regulation during the evolution of multicellularity.</title>
        <authorList>
            <person name="Hanschen E.R."/>
            <person name="Marriage T.N."/>
            <person name="Ferris P.J."/>
            <person name="Hamaji T."/>
            <person name="Toyoda A."/>
            <person name="Fujiyama A."/>
            <person name="Neme R."/>
            <person name="Noguchi H."/>
            <person name="Minakuchi Y."/>
            <person name="Suzuki M."/>
            <person name="Kawai-Toyooka H."/>
            <person name="Smith D.R."/>
            <person name="Sparks H."/>
            <person name="Anderson J."/>
            <person name="Bakaric R."/>
            <person name="Luria V."/>
            <person name="Karger A."/>
            <person name="Kirschner M.W."/>
            <person name="Durand P.M."/>
            <person name="Michod R.E."/>
            <person name="Nozaki H."/>
            <person name="Olson B.J."/>
        </authorList>
    </citation>
    <scope>NUCLEOTIDE SEQUENCE [LARGE SCALE GENOMIC DNA]</scope>
    <source>
        <strain evidence="5">NIES-2863</strain>
    </source>
</reference>
<dbReference type="InterPro" id="IPR002347">
    <property type="entry name" value="SDR_fam"/>
</dbReference>
<dbReference type="Pfam" id="PF00106">
    <property type="entry name" value="adh_short"/>
    <property type="match status" value="2"/>
</dbReference>
<feature type="compositionally biased region" description="Gly residues" evidence="3">
    <location>
        <begin position="751"/>
        <end position="765"/>
    </location>
</feature>
<gene>
    <name evidence="4" type="ORF">GPECTOR_19g312</name>
</gene>
<protein>
    <recommendedName>
        <fullName evidence="6">WW domain-containing oxidoreductase</fullName>
    </recommendedName>
</protein>
<dbReference type="AlphaFoldDB" id="A0A150GJ85"/>
<comment type="similarity">
    <text evidence="1">Belongs to the short-chain dehydrogenases/reductases (SDR) family.</text>
</comment>
<feature type="region of interest" description="Disordered" evidence="3">
    <location>
        <begin position="796"/>
        <end position="845"/>
    </location>
</feature>
<evidence type="ECO:0000313" key="4">
    <source>
        <dbReference type="EMBL" id="KXZ49861.1"/>
    </source>
</evidence>
<dbReference type="Gene3D" id="3.40.50.720">
    <property type="entry name" value="NAD(P)-binding Rossmann-like Domain"/>
    <property type="match status" value="1"/>
</dbReference>
<evidence type="ECO:0000256" key="2">
    <source>
        <dbReference type="ARBA" id="ARBA00023002"/>
    </source>
</evidence>
<sequence length="845" mass="84666">MQAIAGSADEARSGGSSAGAVSSQPVPTHPGGPSPASASAPARVRDLAGRVALVTGATSGLGLEAAVALAERGAKVIWGVRNPAKAERVLAEVRKRRVPRGGGPPHADEAAGAGGSPAPAPHYLDFVLPPAVPPLDLADPASIARFARALLSDTATPLHILINNAGLSMLPGPAVDERGVNRLVQVNYLGPYHLTRLLEAKLVASGARVVALSSVTHRCYEIPTDPRVFIHSTSTMVYPWTKLANVLFAYELQRRLGPLGVQSCAADPGGARTAIWDEVPALAVPPARWVIEALYAPPVDGAEVLVAAATVDWDRDVAPHVLSPASDLRYYARGAFASPLLSCVDGAWRHWARFVKPALYGTSVFVHSFLDYPVRHWTGGRLFSRTVPVASARQTYDARLAAALWSYSEKVVGLADGDAPPPPPLAEAARHVAGGAAAGEMLADLQIGSDPDDAPGNGEGGGRPASSRKRPVMSPVQTFVGMPGIPPLPTGLDVTPKGRRPNASGPSPGAYAAGSPGPAGDAAAAATPPSSAAGVRPPSRGSGSSRRRLVVRHESDVEDGVDAEPVAPSPADAAMPQPAASPPPVVPVAVPSPPATLQHLADEHGLVLPGPELPPGAHPAAAAREGGAAAPFALAHLPSFSEASCRPLPPVEPAVAEPPVAPPPHKRPHIGSDGGQEGEGTQAPLTSGRGGEPASGILRGLSPVPSGEELPLPAATATAAGAGGSATKPSAAALAAELRDAPLSAASGEGPAPGVGIEGGRGGAAGQAHAPAPKVGLVREAHVAAQDAEAVLGAGAVADAETEASAEEAPTSGGSGKGSSGGGAAAAGGKGGSKPKGKKNKGRRH</sequence>
<dbReference type="EMBL" id="LSYV01000020">
    <property type="protein sequence ID" value="KXZ49861.1"/>
    <property type="molecule type" value="Genomic_DNA"/>
</dbReference>
<accession>A0A150GJ85</accession>
<dbReference type="InterPro" id="IPR036291">
    <property type="entry name" value="NAD(P)-bd_dom_sf"/>
</dbReference>
<organism evidence="4 5">
    <name type="scientific">Gonium pectorale</name>
    <name type="common">Green alga</name>
    <dbReference type="NCBI Taxonomy" id="33097"/>
    <lineage>
        <taxon>Eukaryota</taxon>
        <taxon>Viridiplantae</taxon>
        <taxon>Chlorophyta</taxon>
        <taxon>core chlorophytes</taxon>
        <taxon>Chlorophyceae</taxon>
        <taxon>CS clade</taxon>
        <taxon>Chlamydomonadales</taxon>
        <taxon>Volvocaceae</taxon>
        <taxon>Gonium</taxon>
    </lineage>
</organism>
<evidence type="ECO:0000313" key="5">
    <source>
        <dbReference type="Proteomes" id="UP000075714"/>
    </source>
</evidence>
<feature type="compositionally biased region" description="Low complexity" evidence="3">
    <location>
        <begin position="503"/>
        <end position="544"/>
    </location>
</feature>
<feature type="compositionally biased region" description="Gly residues" evidence="3">
    <location>
        <begin position="813"/>
        <end position="832"/>
    </location>
</feature>
<feature type="region of interest" description="Disordered" evidence="3">
    <location>
        <begin position="744"/>
        <end position="773"/>
    </location>
</feature>
<dbReference type="GO" id="GO:0016491">
    <property type="term" value="F:oxidoreductase activity"/>
    <property type="evidence" value="ECO:0007669"/>
    <property type="project" value="UniProtKB-KW"/>
</dbReference>
<dbReference type="OrthoDB" id="544331at2759"/>
<dbReference type="SUPFAM" id="SSF51735">
    <property type="entry name" value="NAD(P)-binding Rossmann-fold domains"/>
    <property type="match status" value="1"/>
</dbReference>
<dbReference type="STRING" id="33097.A0A150GJ85"/>
<proteinExistence type="inferred from homology"/>
<comment type="caution">
    <text evidence="4">The sequence shown here is derived from an EMBL/GenBank/DDBJ whole genome shotgun (WGS) entry which is preliminary data.</text>
</comment>
<feature type="region of interest" description="Disordered" evidence="3">
    <location>
        <begin position="649"/>
        <end position="711"/>
    </location>
</feature>
<feature type="region of interest" description="Disordered" evidence="3">
    <location>
        <begin position="95"/>
        <end position="116"/>
    </location>
</feature>
<dbReference type="PANTHER" id="PTHR24320:SF262">
    <property type="entry name" value="DEHYDROGENASE"/>
    <property type="match status" value="1"/>
</dbReference>
<evidence type="ECO:0008006" key="6">
    <source>
        <dbReference type="Google" id="ProtNLM"/>
    </source>
</evidence>
<feature type="region of interest" description="Disordered" evidence="3">
    <location>
        <begin position="1"/>
        <end position="42"/>
    </location>
</feature>
<name>A0A150GJ85_GONPE</name>
<feature type="compositionally biased region" description="Basic residues" evidence="3">
    <location>
        <begin position="833"/>
        <end position="845"/>
    </location>
</feature>
<evidence type="ECO:0000256" key="3">
    <source>
        <dbReference type="SAM" id="MobiDB-lite"/>
    </source>
</evidence>
<dbReference type="Proteomes" id="UP000075714">
    <property type="component" value="Unassembled WGS sequence"/>
</dbReference>
<feature type="compositionally biased region" description="Low complexity" evidence="3">
    <location>
        <begin position="1"/>
        <end position="23"/>
    </location>
</feature>
<keyword evidence="5" id="KW-1185">Reference proteome</keyword>
<feature type="compositionally biased region" description="Pro residues" evidence="3">
    <location>
        <begin position="579"/>
        <end position="594"/>
    </location>
</feature>
<dbReference type="PANTHER" id="PTHR24320">
    <property type="entry name" value="RETINOL DEHYDROGENASE"/>
    <property type="match status" value="1"/>
</dbReference>